<evidence type="ECO:0000259" key="5">
    <source>
        <dbReference type="Pfam" id="PF25975"/>
    </source>
</evidence>
<feature type="domain" description="YknX-like beta-barrel" evidence="6">
    <location>
        <begin position="228"/>
        <end position="303"/>
    </location>
</feature>
<evidence type="ECO:0000256" key="4">
    <source>
        <dbReference type="SAM" id="MobiDB-lite"/>
    </source>
</evidence>
<sequence length="409" mass="40241">MRRVRFSKAWLVNGILVVVLVAAGFVAYEAFAPDSTTAQAQTRSTPVRRATVTETVSASGTLASTYTGAADFAGSGEVTAIDVKVGQVVSKGQKLATLDRTQATQQLEVANANLAAADEDLANANSTPATGQQQQNATSTTSLQAKVDQARLDVQTAQTALDNTVLKAPGAGTVTAINGAVGQPASSGSSASSQATTGSQSGQSASGSGSASSSSSSGFIVITNLKALVVDTSVAEIDVSKVKAGQTATVTLNALPDDPVQAKVSSVDLTPTTSGSVVSYGAKLTLTNPPKDLRPGQTASVVITVAEARNALTVPAAAVQTTGDTSTVTVVENGRDVPRQVQVGLRGESTVQITSGLTEGENVVLTATAATGTQRGGGGAAGGGFPGGGTGGFGGGFGGGGGRGAGGGR</sequence>
<dbReference type="PANTHER" id="PTHR32347:SF23">
    <property type="entry name" value="BLL5650 PROTEIN"/>
    <property type="match status" value="1"/>
</dbReference>
<dbReference type="InterPro" id="IPR058636">
    <property type="entry name" value="Beta-barrel_YknX"/>
</dbReference>
<reference evidence="7 8" key="1">
    <citation type="submission" date="2019-03" db="EMBL/GenBank/DDBJ databases">
        <title>Genomic Encyclopedia of Type Strains, Phase IV (KMG-IV): sequencing the most valuable type-strain genomes for metagenomic binning, comparative biology and taxonomic classification.</title>
        <authorList>
            <person name="Goeker M."/>
        </authorList>
    </citation>
    <scope>NUCLEOTIDE SEQUENCE [LARGE SCALE GENOMIC DNA]</scope>
    <source>
        <strain evidence="7 8">DSM 45361</strain>
    </source>
</reference>
<dbReference type="SUPFAM" id="SSF111369">
    <property type="entry name" value="HlyD-like secretion proteins"/>
    <property type="match status" value="1"/>
</dbReference>
<feature type="coiled-coil region" evidence="3">
    <location>
        <begin position="100"/>
        <end position="127"/>
    </location>
</feature>
<dbReference type="RefSeq" id="WP_133849255.1">
    <property type="nucleotide sequence ID" value="NZ_SNXZ01000002.1"/>
</dbReference>
<dbReference type="GO" id="GO:0030313">
    <property type="term" value="C:cell envelope"/>
    <property type="evidence" value="ECO:0007669"/>
    <property type="project" value="UniProtKB-SubCell"/>
</dbReference>
<dbReference type="Proteomes" id="UP000295444">
    <property type="component" value="Unassembled WGS sequence"/>
</dbReference>
<dbReference type="PANTHER" id="PTHR32347">
    <property type="entry name" value="EFFLUX SYSTEM COMPONENT YKNX-RELATED"/>
    <property type="match status" value="1"/>
</dbReference>
<comment type="caution">
    <text evidence="7">The sequence shown here is derived from an EMBL/GenBank/DDBJ whole genome shotgun (WGS) entry which is preliminary data.</text>
</comment>
<accession>A0A4R6SGS3</accession>
<dbReference type="EMBL" id="SNXZ01000002">
    <property type="protein sequence ID" value="TDQ00556.1"/>
    <property type="molecule type" value="Genomic_DNA"/>
</dbReference>
<feature type="compositionally biased region" description="Low complexity" evidence="4">
    <location>
        <begin position="185"/>
        <end position="216"/>
    </location>
</feature>
<evidence type="ECO:0000256" key="2">
    <source>
        <dbReference type="ARBA" id="ARBA00023054"/>
    </source>
</evidence>
<organism evidence="7 8">
    <name type="scientific">Labedaea rhizosphaerae</name>
    <dbReference type="NCBI Taxonomy" id="598644"/>
    <lineage>
        <taxon>Bacteria</taxon>
        <taxon>Bacillati</taxon>
        <taxon>Actinomycetota</taxon>
        <taxon>Actinomycetes</taxon>
        <taxon>Pseudonocardiales</taxon>
        <taxon>Pseudonocardiaceae</taxon>
        <taxon>Labedaea</taxon>
    </lineage>
</organism>
<dbReference type="Gene3D" id="2.40.30.170">
    <property type="match status" value="1"/>
</dbReference>
<evidence type="ECO:0000313" key="7">
    <source>
        <dbReference type="EMBL" id="TDQ00556.1"/>
    </source>
</evidence>
<dbReference type="Pfam" id="PF25975">
    <property type="entry name" value="CzcB_C"/>
    <property type="match status" value="1"/>
</dbReference>
<gene>
    <name evidence="7" type="ORF">EV186_102417</name>
</gene>
<feature type="domain" description="CzcB-like C-terminal circularly permuted SH3-like" evidence="5">
    <location>
        <begin position="312"/>
        <end position="365"/>
    </location>
</feature>
<evidence type="ECO:0000259" key="6">
    <source>
        <dbReference type="Pfam" id="PF25990"/>
    </source>
</evidence>
<dbReference type="AlphaFoldDB" id="A0A4R6SGS3"/>
<evidence type="ECO:0000256" key="3">
    <source>
        <dbReference type="SAM" id="Coils"/>
    </source>
</evidence>
<feature type="region of interest" description="Disordered" evidence="4">
    <location>
        <begin position="182"/>
        <end position="216"/>
    </location>
</feature>
<evidence type="ECO:0000256" key="1">
    <source>
        <dbReference type="ARBA" id="ARBA00004196"/>
    </source>
</evidence>
<dbReference type="Pfam" id="PF25990">
    <property type="entry name" value="Beta-barrel_YknX"/>
    <property type="match status" value="1"/>
</dbReference>
<comment type="subcellular location">
    <subcellularLocation>
        <location evidence="1">Cell envelope</location>
    </subcellularLocation>
</comment>
<keyword evidence="8" id="KW-1185">Reference proteome</keyword>
<name>A0A4R6SGS3_LABRH</name>
<protein>
    <submittedName>
        <fullName evidence="7">Macrolide-specific efflux system membrane fusion protein</fullName>
    </submittedName>
</protein>
<dbReference type="OrthoDB" id="4932908at2"/>
<keyword evidence="2 3" id="KW-0175">Coiled coil</keyword>
<proteinExistence type="predicted"/>
<dbReference type="InterPro" id="IPR058649">
    <property type="entry name" value="CzcB_C"/>
</dbReference>
<dbReference type="Gene3D" id="2.40.420.20">
    <property type="match status" value="1"/>
</dbReference>
<dbReference type="Gene3D" id="2.40.50.100">
    <property type="match status" value="1"/>
</dbReference>
<evidence type="ECO:0000313" key="8">
    <source>
        <dbReference type="Proteomes" id="UP000295444"/>
    </source>
</evidence>
<dbReference type="InterPro" id="IPR050465">
    <property type="entry name" value="UPF0194_transport"/>
</dbReference>